<dbReference type="Proteomes" id="UP000461506">
    <property type="component" value="Unassembled WGS sequence"/>
</dbReference>
<dbReference type="SUPFAM" id="SSF51126">
    <property type="entry name" value="Pectin lyase-like"/>
    <property type="match status" value="1"/>
</dbReference>
<feature type="chain" id="PRO_5032409987" description="Bacterial repeat domain-containing protein" evidence="2">
    <location>
        <begin position="26"/>
        <end position="781"/>
    </location>
</feature>
<dbReference type="RefSeq" id="WP_154276330.1">
    <property type="nucleotide sequence ID" value="NZ_WKQN01000001.1"/>
</dbReference>
<name>A0A844DL46_9FIRM</name>
<evidence type="ECO:0000313" key="4">
    <source>
        <dbReference type="Proteomes" id="UP000461506"/>
    </source>
</evidence>
<organism evidence="3 4">
    <name type="scientific">Faecalibacterium prausnitzii</name>
    <dbReference type="NCBI Taxonomy" id="853"/>
    <lineage>
        <taxon>Bacteria</taxon>
        <taxon>Bacillati</taxon>
        <taxon>Bacillota</taxon>
        <taxon>Clostridia</taxon>
        <taxon>Eubacteriales</taxon>
        <taxon>Oscillospiraceae</taxon>
        <taxon>Faecalibacterium</taxon>
    </lineage>
</organism>
<gene>
    <name evidence="3" type="ORF">GKD95_02205</name>
</gene>
<accession>A0A844DL46</accession>
<reference evidence="3 4" key="1">
    <citation type="journal article" date="2019" name="Nat. Med.">
        <title>A library of human gut bacterial isolates paired with longitudinal multiomics data enables mechanistic microbiome research.</title>
        <authorList>
            <person name="Poyet M."/>
            <person name="Groussin M."/>
            <person name="Gibbons S.M."/>
            <person name="Avila-Pacheco J."/>
            <person name="Jiang X."/>
            <person name="Kearney S.M."/>
            <person name="Perrotta A.R."/>
            <person name="Berdy B."/>
            <person name="Zhao S."/>
            <person name="Lieberman T.D."/>
            <person name="Swanson P.K."/>
            <person name="Smith M."/>
            <person name="Roesemann S."/>
            <person name="Alexander J.E."/>
            <person name="Rich S.A."/>
            <person name="Livny J."/>
            <person name="Vlamakis H."/>
            <person name="Clish C."/>
            <person name="Bullock K."/>
            <person name="Deik A."/>
            <person name="Scott J."/>
            <person name="Pierce K.A."/>
            <person name="Xavier R.J."/>
            <person name="Alm E.J."/>
        </authorList>
    </citation>
    <scope>NUCLEOTIDE SEQUENCE [LARGE SCALE GENOMIC DNA]</scope>
    <source>
        <strain evidence="3 4">BIOML-A1</strain>
    </source>
</reference>
<feature type="compositionally biased region" description="Basic and acidic residues" evidence="1">
    <location>
        <begin position="545"/>
        <end position="562"/>
    </location>
</feature>
<dbReference type="InterPro" id="IPR012332">
    <property type="entry name" value="Autotransporter_pectin_lyase_C"/>
</dbReference>
<keyword evidence="2" id="KW-0732">Signal</keyword>
<dbReference type="EMBL" id="WKQN01000001">
    <property type="protein sequence ID" value="MSC62182.1"/>
    <property type="molecule type" value="Genomic_DNA"/>
</dbReference>
<evidence type="ECO:0000256" key="2">
    <source>
        <dbReference type="SAM" id="SignalP"/>
    </source>
</evidence>
<proteinExistence type="predicted"/>
<dbReference type="Gene3D" id="2.160.20.20">
    <property type="match status" value="1"/>
</dbReference>
<dbReference type="AlphaFoldDB" id="A0A844DL46"/>
<evidence type="ECO:0000313" key="3">
    <source>
        <dbReference type="EMBL" id="MSC62182.1"/>
    </source>
</evidence>
<evidence type="ECO:0000256" key="1">
    <source>
        <dbReference type="SAM" id="MobiDB-lite"/>
    </source>
</evidence>
<sequence length="781" mass="80477">MKKRLISMALAVSMAVSIMPAPALATVGGGGTTLGDDAITLSDATGGTSSGTATSVSDLTGLTAAATNGGNVQLSGDITLTGTLSINNKKLSIDLNGYTITAANNQRAFNISNGGTLEIKDSVGKGIIQGNGTVTGHGGAIYMEGSGSALTISGGTIQGFTASISGGGVYMRDGTFNMTGGAIENCTAPEGAGVKMYPDSGNTCTFTMSDSAEIKNCSNDGVSIASSGTSKFTMSGGTIDNNKGYGLWTSARSNTEILLSGGTITNSERYDMVIHTGVQLHVNNATVSGKIQNRGTITGTENAEFTGTVVNESAGKIESGKFKRIEDASTAGVCNAVEYEAYVKLIGHSWPDESTLRAIQDKAHGNAQLKFLSYVTPDDMENTLTIPEGVTVTVDLTGKQVAGENAEKKIINHGNLTLIDSGTGSTLSIPIENNGTLNANGGTVTGEVTNKGAITTTGEKATQFSGGVTNESNGKIENGTFSGEVTNNGAINDGTFSGNVTNNGTIGNGNFTGAVTNEQTGVISGGKFDESKLTNNGGTLPPKPGDNKPDDTNKDNDKKEDTEPVAPVVKRYDLTVKNAEVTVKDADGKAVEFTKAEDGTLTAKVPENAEVTVKYTAPTDAIVFDLWSINSDAKLDVNVKENPLTFKMPAQTVTIEAMTQDATIESEGPGVLGTAAMIGVAGAGTAVLGYTGYMIGTELYLNTVLPAGAAIPQNTTELAKLLWTEAGKPAPAAVMAEDATDEQKALTWAVESQLISADKPADASVGRWEVIRGWNRVKEMK</sequence>
<feature type="region of interest" description="Disordered" evidence="1">
    <location>
        <begin position="522"/>
        <end position="566"/>
    </location>
</feature>
<comment type="caution">
    <text evidence="3">The sequence shown here is derived from an EMBL/GenBank/DDBJ whole genome shotgun (WGS) entry which is preliminary data.</text>
</comment>
<evidence type="ECO:0008006" key="5">
    <source>
        <dbReference type="Google" id="ProtNLM"/>
    </source>
</evidence>
<protein>
    <recommendedName>
        <fullName evidence="5">Bacterial repeat domain-containing protein</fullName>
    </recommendedName>
</protein>
<dbReference type="InterPro" id="IPR011050">
    <property type="entry name" value="Pectin_lyase_fold/virulence"/>
</dbReference>
<feature type="signal peptide" evidence="2">
    <location>
        <begin position="1"/>
        <end position="25"/>
    </location>
</feature>